<evidence type="ECO:0000256" key="6">
    <source>
        <dbReference type="SAM" id="Phobius"/>
    </source>
</evidence>
<evidence type="ECO:0000259" key="7">
    <source>
        <dbReference type="PROSITE" id="PS50111"/>
    </source>
</evidence>
<dbReference type="InterPro" id="IPR004089">
    <property type="entry name" value="MCPsignal_dom"/>
</dbReference>
<protein>
    <submittedName>
        <fullName evidence="10">Methyl-accepting chemotaxis protein</fullName>
    </submittedName>
</protein>
<dbReference type="FunFam" id="1.10.287.950:FF:000001">
    <property type="entry name" value="Methyl-accepting chemotaxis sensory transducer"/>
    <property type="match status" value="1"/>
</dbReference>
<dbReference type="CDD" id="cd18773">
    <property type="entry name" value="PDC1_HK_sensor"/>
    <property type="match status" value="1"/>
</dbReference>
<dbReference type="AlphaFoldDB" id="A0A1G9AZE1"/>
<feature type="domain" description="HAMP" evidence="9">
    <location>
        <begin position="341"/>
        <end position="395"/>
    </location>
</feature>
<dbReference type="GO" id="GO:0007165">
    <property type="term" value="P:signal transduction"/>
    <property type="evidence" value="ECO:0007669"/>
    <property type="project" value="UniProtKB-KW"/>
</dbReference>
<dbReference type="Proteomes" id="UP000199527">
    <property type="component" value="Unassembled WGS sequence"/>
</dbReference>
<organism evidence="10 11">
    <name type="scientific">Ferrimonas sediminum</name>
    <dbReference type="NCBI Taxonomy" id="718193"/>
    <lineage>
        <taxon>Bacteria</taxon>
        <taxon>Pseudomonadati</taxon>
        <taxon>Pseudomonadota</taxon>
        <taxon>Gammaproteobacteria</taxon>
        <taxon>Alteromonadales</taxon>
        <taxon>Ferrimonadaceae</taxon>
        <taxon>Ferrimonas</taxon>
    </lineage>
</organism>
<evidence type="ECO:0000313" key="11">
    <source>
        <dbReference type="Proteomes" id="UP000199527"/>
    </source>
</evidence>
<dbReference type="OrthoDB" id="2489132at2"/>
<dbReference type="Gene3D" id="3.30.450.20">
    <property type="entry name" value="PAS domain"/>
    <property type="match status" value="2"/>
</dbReference>
<evidence type="ECO:0000256" key="3">
    <source>
        <dbReference type="ARBA" id="ARBA00023224"/>
    </source>
</evidence>
<keyword evidence="6" id="KW-0812">Transmembrane</keyword>
<dbReference type="SUPFAM" id="SSF103190">
    <property type="entry name" value="Sensory domain-like"/>
    <property type="match status" value="1"/>
</dbReference>
<dbReference type="SUPFAM" id="SSF58104">
    <property type="entry name" value="Methyl-accepting chemotaxis protein (MCP) signaling domain"/>
    <property type="match status" value="1"/>
</dbReference>
<sequence length="673" mass="72407">MFFSPFGVWLRCPPIFLSWSAWPLNDSFFIPLAQSRQHVKSLGFKRSIITAVVMLVTLCLLTANWLSYSNLKTTTIASIDAQSKAIVRYEADKIQVWFKGKSDAIDTLAQHYVINESSDYYVETAAMAKRLSGISGVLYGLETGRAYSTSEGGYWTNGVADPRQYDPRQRPWYQQGRASAGLGVTDIYEDALSGEHVVSVVKRVADGVILGDIELDILEETVKAVDFPGAVTAIMDGSGKALASNSRRLTEGTHFADIGMDKVRVAMLAKAENTTHYTLDGADKLAFTKAIELVDGKRWYLFIGVDKSVAYAEVDQALNTAIWSSVIMLLAAVGLTIITLNGLYRPILALKEVVMDLSQGNGDLTRRLPVTSDDDLGQISKGINQFIINLQSLMLEVSQSSAHISRSVEQVKYQTDSNNAVLEAHTTETEQVVAAIEEMSATANDVASNAANASQFTQSTNAQVSQSKQVVLDATTTVSQLVGDVDTTANNITEISNDTSDITNVLKVIGEIADQTNLLALNAAIEAARAGEQGRGFAVVADEVRALAARTQSSTAEIEATLSKLHSGSESAMTAMNHTKASCQRTAQSTSQVADDLDTIVHSVAQINDLNTHIATAAEEQSSVTGEISRNVSAIRDIVVQLATNGEATANEAMNLAAANSQLKSVVGKFKLQ</sequence>
<evidence type="ECO:0000313" key="10">
    <source>
        <dbReference type="EMBL" id="SDK32642.1"/>
    </source>
</evidence>
<dbReference type="PROSITE" id="PS50885">
    <property type="entry name" value="HAMP"/>
    <property type="match status" value="1"/>
</dbReference>
<keyword evidence="2" id="KW-0997">Cell inner membrane</keyword>
<evidence type="ECO:0000256" key="2">
    <source>
        <dbReference type="ARBA" id="ARBA00022519"/>
    </source>
</evidence>
<dbReference type="InterPro" id="IPR003660">
    <property type="entry name" value="HAMP_dom"/>
</dbReference>
<reference evidence="11" key="1">
    <citation type="submission" date="2016-10" db="EMBL/GenBank/DDBJ databases">
        <authorList>
            <person name="Varghese N."/>
            <person name="Submissions S."/>
        </authorList>
    </citation>
    <scope>NUCLEOTIDE SEQUENCE [LARGE SCALE GENOMIC DNA]</scope>
    <source>
        <strain evidence="11">DSM 23317</strain>
    </source>
</reference>
<dbReference type="PANTHER" id="PTHR32089">
    <property type="entry name" value="METHYL-ACCEPTING CHEMOTAXIS PROTEIN MCPB"/>
    <property type="match status" value="1"/>
</dbReference>
<dbReference type="CDD" id="cd06225">
    <property type="entry name" value="HAMP"/>
    <property type="match status" value="1"/>
</dbReference>
<comment type="similarity">
    <text evidence="4">Belongs to the methyl-accepting chemotaxis (MCP) protein family.</text>
</comment>
<comment type="subcellular location">
    <subcellularLocation>
        <location evidence="1">Cell inner membrane</location>
        <topology evidence="1">Multi-pass membrane protein</topology>
    </subcellularLocation>
</comment>
<dbReference type="PANTHER" id="PTHR32089:SF55">
    <property type="entry name" value="METHYL ACCEPTING SENSORY TRANSDUCER WITH CACHE_2 SMALL MOLECULE BINDING DOMAIN"/>
    <property type="match status" value="1"/>
</dbReference>
<keyword evidence="6" id="KW-0472">Membrane</keyword>
<dbReference type="InterPro" id="IPR029151">
    <property type="entry name" value="Sensor-like_sf"/>
</dbReference>
<dbReference type="EMBL" id="FNEM01000026">
    <property type="protein sequence ID" value="SDK32642.1"/>
    <property type="molecule type" value="Genomic_DNA"/>
</dbReference>
<dbReference type="PROSITE" id="PS50192">
    <property type="entry name" value="T_SNARE"/>
    <property type="match status" value="1"/>
</dbReference>
<dbReference type="Pfam" id="PF00672">
    <property type="entry name" value="HAMP"/>
    <property type="match status" value="1"/>
</dbReference>
<dbReference type="InterPro" id="IPR000727">
    <property type="entry name" value="T_SNARE_dom"/>
</dbReference>
<dbReference type="GO" id="GO:0005886">
    <property type="term" value="C:plasma membrane"/>
    <property type="evidence" value="ECO:0007669"/>
    <property type="project" value="UniProtKB-SubCell"/>
</dbReference>
<dbReference type="SMART" id="SM00304">
    <property type="entry name" value="HAMP"/>
    <property type="match status" value="1"/>
</dbReference>
<dbReference type="PROSITE" id="PS50111">
    <property type="entry name" value="CHEMOTAXIS_TRANSDUC_2"/>
    <property type="match status" value="1"/>
</dbReference>
<feature type="transmembrane region" description="Helical" evidence="6">
    <location>
        <begin position="48"/>
        <end position="68"/>
    </location>
</feature>
<dbReference type="CDD" id="cd11386">
    <property type="entry name" value="MCP_signal"/>
    <property type="match status" value="1"/>
</dbReference>
<dbReference type="GO" id="GO:0006935">
    <property type="term" value="P:chemotaxis"/>
    <property type="evidence" value="ECO:0007669"/>
    <property type="project" value="UniProtKB-ARBA"/>
</dbReference>
<keyword evidence="6" id="KW-1133">Transmembrane helix</keyword>
<name>A0A1G9AZE1_9GAMM</name>
<evidence type="ECO:0000259" key="8">
    <source>
        <dbReference type="PROSITE" id="PS50192"/>
    </source>
</evidence>
<accession>A0A1G9AZE1</accession>
<evidence type="ECO:0000256" key="4">
    <source>
        <dbReference type="ARBA" id="ARBA00029447"/>
    </source>
</evidence>
<dbReference type="Pfam" id="PF00015">
    <property type="entry name" value="MCPsignal"/>
    <property type="match status" value="1"/>
</dbReference>
<proteinExistence type="inferred from homology"/>
<evidence type="ECO:0000259" key="9">
    <source>
        <dbReference type="PROSITE" id="PS50885"/>
    </source>
</evidence>
<dbReference type="SMART" id="SM00283">
    <property type="entry name" value="MA"/>
    <property type="match status" value="1"/>
</dbReference>
<dbReference type="Gene3D" id="1.10.287.950">
    <property type="entry name" value="Methyl-accepting chemotaxis protein"/>
    <property type="match status" value="1"/>
</dbReference>
<feature type="domain" description="T-SNARE coiled-coil homology" evidence="8">
    <location>
        <begin position="587"/>
        <end position="633"/>
    </location>
</feature>
<keyword evidence="2" id="KW-1003">Cell membrane</keyword>
<keyword evidence="3 5" id="KW-0807">Transducer</keyword>
<gene>
    <name evidence="10" type="ORF">SAMN04488540_1268</name>
</gene>
<feature type="transmembrane region" description="Helical" evidence="6">
    <location>
        <begin position="321"/>
        <end position="344"/>
    </location>
</feature>
<keyword evidence="11" id="KW-1185">Reference proteome</keyword>
<evidence type="ECO:0000256" key="5">
    <source>
        <dbReference type="PROSITE-ProRule" id="PRU00284"/>
    </source>
</evidence>
<feature type="domain" description="Methyl-accepting transducer" evidence="7">
    <location>
        <begin position="400"/>
        <end position="636"/>
    </location>
</feature>
<evidence type="ECO:0000256" key="1">
    <source>
        <dbReference type="ARBA" id="ARBA00004429"/>
    </source>
</evidence>